<protein>
    <submittedName>
        <fullName evidence="2">Uncharacterized protein</fullName>
    </submittedName>
</protein>
<feature type="compositionally biased region" description="Basic and acidic residues" evidence="1">
    <location>
        <begin position="61"/>
        <end position="71"/>
    </location>
</feature>
<sequence>MRTRIHAQRYDSWSEEQSEEQCAGLEIADGTAVVSPSASKRRNRSARILADALDAAAGPDRNADRDFDVRPQDVPPAAPFPVTVDPGAG</sequence>
<feature type="region of interest" description="Disordered" evidence="1">
    <location>
        <begin position="57"/>
        <end position="89"/>
    </location>
</feature>
<accession>A0A561V125</accession>
<evidence type="ECO:0000256" key="1">
    <source>
        <dbReference type="SAM" id="MobiDB-lite"/>
    </source>
</evidence>
<gene>
    <name evidence="2" type="ORF">FHX80_113811</name>
</gene>
<evidence type="ECO:0000313" key="3">
    <source>
        <dbReference type="Proteomes" id="UP000318186"/>
    </source>
</evidence>
<proteinExistence type="predicted"/>
<reference evidence="2 3" key="1">
    <citation type="submission" date="2019-06" db="EMBL/GenBank/DDBJ databases">
        <title>Sequencing the genomes of 1000 actinobacteria strains.</title>
        <authorList>
            <person name="Klenk H.-P."/>
        </authorList>
    </citation>
    <scope>NUCLEOTIDE SEQUENCE [LARGE SCALE GENOMIC DNA]</scope>
    <source>
        <strain evidence="2 3">DSM 42059</strain>
    </source>
</reference>
<organism evidence="2 3">
    <name type="scientific">Streptomyces brevispora</name>
    <dbReference type="NCBI Taxonomy" id="887462"/>
    <lineage>
        <taxon>Bacteria</taxon>
        <taxon>Bacillati</taxon>
        <taxon>Actinomycetota</taxon>
        <taxon>Actinomycetes</taxon>
        <taxon>Kitasatosporales</taxon>
        <taxon>Streptomycetaceae</taxon>
        <taxon>Streptomyces</taxon>
    </lineage>
</organism>
<dbReference type="Proteomes" id="UP000318186">
    <property type="component" value="Unassembled WGS sequence"/>
</dbReference>
<evidence type="ECO:0000313" key="2">
    <source>
        <dbReference type="EMBL" id="TWG05334.1"/>
    </source>
</evidence>
<dbReference type="EMBL" id="VIWW01000001">
    <property type="protein sequence ID" value="TWG05334.1"/>
    <property type="molecule type" value="Genomic_DNA"/>
</dbReference>
<dbReference type="AlphaFoldDB" id="A0A561V125"/>
<name>A0A561V125_9ACTN</name>
<comment type="caution">
    <text evidence="2">The sequence shown here is derived from an EMBL/GenBank/DDBJ whole genome shotgun (WGS) entry which is preliminary data.</text>
</comment>